<organism evidence="1 2">
    <name type="scientific">Trichinella zimbabwensis</name>
    <dbReference type="NCBI Taxonomy" id="268475"/>
    <lineage>
        <taxon>Eukaryota</taxon>
        <taxon>Metazoa</taxon>
        <taxon>Ecdysozoa</taxon>
        <taxon>Nematoda</taxon>
        <taxon>Enoplea</taxon>
        <taxon>Dorylaimia</taxon>
        <taxon>Trichinellida</taxon>
        <taxon>Trichinellidae</taxon>
        <taxon>Trichinella</taxon>
    </lineage>
</organism>
<proteinExistence type="predicted"/>
<comment type="caution">
    <text evidence="1">The sequence shown here is derived from an EMBL/GenBank/DDBJ whole genome shotgun (WGS) entry which is preliminary data.</text>
</comment>
<accession>A0A0V1GS53</accession>
<name>A0A0V1GS53_9BILA</name>
<dbReference type="Proteomes" id="UP000055024">
    <property type="component" value="Unassembled WGS sequence"/>
</dbReference>
<sequence>MTLFSYEKNIFTILSLDITSKSGTEHALPIHSLFSSLLFECCILRSRGFTGWRRRNSWFQKVYSFFH</sequence>
<dbReference type="AlphaFoldDB" id="A0A0V1GS53"/>
<reference evidence="1 2" key="1">
    <citation type="submission" date="2015-01" db="EMBL/GenBank/DDBJ databases">
        <title>Evolution of Trichinella species and genotypes.</title>
        <authorList>
            <person name="Korhonen P.K."/>
            <person name="Edoardo P."/>
            <person name="Giuseppe L.R."/>
            <person name="Gasser R.B."/>
        </authorList>
    </citation>
    <scope>NUCLEOTIDE SEQUENCE [LARGE SCALE GENOMIC DNA]</scope>
    <source>
        <strain evidence="1">ISS1029</strain>
    </source>
</reference>
<keyword evidence="2" id="KW-1185">Reference proteome</keyword>
<gene>
    <name evidence="1" type="ORF">T11_9503</name>
</gene>
<dbReference type="EMBL" id="JYDP01000330">
    <property type="protein sequence ID" value="KRZ01143.1"/>
    <property type="molecule type" value="Genomic_DNA"/>
</dbReference>
<protein>
    <submittedName>
        <fullName evidence="1">Uncharacterized protein</fullName>
    </submittedName>
</protein>
<evidence type="ECO:0000313" key="1">
    <source>
        <dbReference type="EMBL" id="KRZ01143.1"/>
    </source>
</evidence>
<evidence type="ECO:0000313" key="2">
    <source>
        <dbReference type="Proteomes" id="UP000055024"/>
    </source>
</evidence>